<evidence type="ECO:0000313" key="2">
    <source>
        <dbReference type="Proteomes" id="UP001163324"/>
    </source>
</evidence>
<sequence length="214" mass="23900">MESSKFIVARSDFAVGRDVDADIDIDLLLADDNGRQFDVFQQPSLSPEEEASLILDLQYSDFNLFENTSVPLNAQPPVTMENNQDANLSNLLLTNGSTEASNNPFPSYDIPMPSAQETTPSSSHSPPLSQRSSHAGSSRSSSSVRSRALEEDAETKRKRNTMAARRYRQRKLDRVAELEKQLAEMTSERDDLKVKLARREAEVGALREVINARR</sequence>
<organism evidence="1 2">
    <name type="scientific">Trichothecium roseum</name>
    <dbReference type="NCBI Taxonomy" id="47278"/>
    <lineage>
        <taxon>Eukaryota</taxon>
        <taxon>Fungi</taxon>
        <taxon>Dikarya</taxon>
        <taxon>Ascomycota</taxon>
        <taxon>Pezizomycotina</taxon>
        <taxon>Sordariomycetes</taxon>
        <taxon>Hypocreomycetidae</taxon>
        <taxon>Hypocreales</taxon>
        <taxon>Hypocreales incertae sedis</taxon>
        <taxon>Trichothecium</taxon>
    </lineage>
</organism>
<name>A0ACC0UWY3_9HYPO</name>
<reference evidence="1" key="1">
    <citation type="submission" date="2022-10" db="EMBL/GenBank/DDBJ databases">
        <title>Complete Genome of Trichothecium roseum strain YXFP-22015, a Plant Pathogen Isolated from Citrus.</title>
        <authorList>
            <person name="Wang Y."/>
            <person name="Zhu L."/>
        </authorList>
    </citation>
    <scope>NUCLEOTIDE SEQUENCE</scope>
    <source>
        <strain evidence="1">YXFP-22015</strain>
    </source>
</reference>
<dbReference type="EMBL" id="CM047945">
    <property type="protein sequence ID" value="KAI9898033.1"/>
    <property type="molecule type" value="Genomic_DNA"/>
</dbReference>
<proteinExistence type="predicted"/>
<accession>A0ACC0UWY3</accession>
<evidence type="ECO:0000313" key="1">
    <source>
        <dbReference type="EMBL" id="KAI9898033.1"/>
    </source>
</evidence>
<keyword evidence="2" id="KW-1185">Reference proteome</keyword>
<dbReference type="Proteomes" id="UP001163324">
    <property type="component" value="Chromosome 6"/>
</dbReference>
<comment type="caution">
    <text evidence="1">The sequence shown here is derived from an EMBL/GenBank/DDBJ whole genome shotgun (WGS) entry which is preliminary data.</text>
</comment>
<protein>
    <submittedName>
        <fullName evidence="1">Uncharacterized protein</fullName>
    </submittedName>
</protein>
<gene>
    <name evidence="1" type="ORF">N3K66_006393</name>
</gene>